<dbReference type="SUPFAM" id="SSF46785">
    <property type="entry name" value="Winged helix' DNA-binding domain"/>
    <property type="match status" value="1"/>
</dbReference>
<dbReference type="PRINTS" id="PR00598">
    <property type="entry name" value="HTHMARR"/>
</dbReference>
<dbReference type="InterPro" id="IPR036390">
    <property type="entry name" value="WH_DNA-bd_sf"/>
</dbReference>
<dbReference type="GO" id="GO:0006950">
    <property type="term" value="P:response to stress"/>
    <property type="evidence" value="ECO:0007669"/>
    <property type="project" value="TreeGrafter"/>
</dbReference>
<dbReference type="EMBL" id="VUOB01000001">
    <property type="protein sequence ID" value="KAA2267029.1"/>
    <property type="molecule type" value="Genomic_DNA"/>
</dbReference>
<proteinExistence type="predicted"/>
<evidence type="ECO:0000259" key="1">
    <source>
        <dbReference type="PROSITE" id="PS50995"/>
    </source>
</evidence>
<dbReference type="PANTHER" id="PTHR33164:SF43">
    <property type="entry name" value="HTH-TYPE TRANSCRIPTIONAL REPRESSOR YETL"/>
    <property type="match status" value="1"/>
</dbReference>
<name>A0A5B2XVZ3_9PSEU</name>
<protein>
    <submittedName>
        <fullName evidence="2">MarR family transcriptional regulator</fullName>
    </submittedName>
</protein>
<dbReference type="PROSITE" id="PS50995">
    <property type="entry name" value="HTH_MARR_2"/>
    <property type="match status" value="1"/>
</dbReference>
<dbReference type="GO" id="GO:0003700">
    <property type="term" value="F:DNA-binding transcription factor activity"/>
    <property type="evidence" value="ECO:0007669"/>
    <property type="project" value="InterPro"/>
</dbReference>
<organism evidence="2 3">
    <name type="scientific">Solihabitans fulvus</name>
    <dbReference type="NCBI Taxonomy" id="1892852"/>
    <lineage>
        <taxon>Bacteria</taxon>
        <taxon>Bacillati</taxon>
        <taxon>Actinomycetota</taxon>
        <taxon>Actinomycetes</taxon>
        <taxon>Pseudonocardiales</taxon>
        <taxon>Pseudonocardiaceae</taxon>
        <taxon>Solihabitans</taxon>
    </lineage>
</organism>
<dbReference type="Pfam" id="PF12802">
    <property type="entry name" value="MarR_2"/>
    <property type="match status" value="1"/>
</dbReference>
<gene>
    <name evidence="2" type="ORF">F0L68_00390</name>
</gene>
<reference evidence="2 3" key="1">
    <citation type="submission" date="2019-09" db="EMBL/GenBank/DDBJ databases">
        <title>Goodfellowia gen. nov., a new genus of the Pseudonocardineae related to Actinoalloteichus, containing Goodfellowia coeruleoviolacea gen. nov., comb. nov. gen. nov., comb. nov.</title>
        <authorList>
            <person name="Labeda D."/>
        </authorList>
    </citation>
    <scope>NUCLEOTIDE SEQUENCE [LARGE SCALE GENOMIC DNA]</scope>
    <source>
        <strain evidence="2 3">AN110305</strain>
    </source>
</reference>
<reference evidence="2 3" key="2">
    <citation type="submission" date="2019-09" db="EMBL/GenBank/DDBJ databases">
        <authorList>
            <person name="Jin C."/>
        </authorList>
    </citation>
    <scope>NUCLEOTIDE SEQUENCE [LARGE SCALE GENOMIC DNA]</scope>
    <source>
        <strain evidence="2 3">AN110305</strain>
    </source>
</reference>
<dbReference type="PANTHER" id="PTHR33164">
    <property type="entry name" value="TRANSCRIPTIONAL REGULATOR, MARR FAMILY"/>
    <property type="match status" value="1"/>
</dbReference>
<dbReference type="Gene3D" id="1.10.10.10">
    <property type="entry name" value="Winged helix-like DNA-binding domain superfamily/Winged helix DNA-binding domain"/>
    <property type="match status" value="1"/>
</dbReference>
<evidence type="ECO:0000313" key="3">
    <source>
        <dbReference type="Proteomes" id="UP000323454"/>
    </source>
</evidence>
<dbReference type="Proteomes" id="UP000323454">
    <property type="component" value="Unassembled WGS sequence"/>
</dbReference>
<dbReference type="InterPro" id="IPR000835">
    <property type="entry name" value="HTH_MarR-typ"/>
</dbReference>
<keyword evidence="3" id="KW-1185">Reference proteome</keyword>
<dbReference type="OrthoDB" id="4826718at2"/>
<sequence>MTSSPEALRRLPSLLLERAAARGGRLLTDELAECGVRRRHYLVLAAIAECGPVAQAELGRQLDIDGSDMVAVLNELEERALVVRARDDRDRRRNAITLSAEGGKVLRRLDRLVGRANDRLLAALSDAERGQLVALLARVAERTDLDG</sequence>
<dbReference type="AlphaFoldDB" id="A0A5B2XVZ3"/>
<dbReference type="SMART" id="SM00347">
    <property type="entry name" value="HTH_MARR"/>
    <property type="match status" value="1"/>
</dbReference>
<comment type="caution">
    <text evidence="2">The sequence shown here is derived from an EMBL/GenBank/DDBJ whole genome shotgun (WGS) entry which is preliminary data.</text>
</comment>
<feature type="domain" description="HTH marR-type" evidence="1">
    <location>
        <begin position="1"/>
        <end position="141"/>
    </location>
</feature>
<accession>A0A5B2XVZ3</accession>
<evidence type="ECO:0000313" key="2">
    <source>
        <dbReference type="EMBL" id="KAA2267029.1"/>
    </source>
</evidence>
<dbReference type="InterPro" id="IPR039422">
    <property type="entry name" value="MarR/SlyA-like"/>
</dbReference>
<dbReference type="InterPro" id="IPR036388">
    <property type="entry name" value="WH-like_DNA-bd_sf"/>
</dbReference>
<dbReference type="RefSeq" id="WP_149847337.1">
    <property type="nucleotide sequence ID" value="NZ_VUOB01000001.1"/>
</dbReference>